<dbReference type="SUPFAM" id="SSF53474">
    <property type="entry name" value="alpha/beta-Hydrolases"/>
    <property type="match status" value="1"/>
</dbReference>
<dbReference type="Gene3D" id="3.40.50.1820">
    <property type="entry name" value="alpha/beta hydrolase"/>
    <property type="match status" value="1"/>
</dbReference>
<dbReference type="InterPro" id="IPR002925">
    <property type="entry name" value="Dienelactn_hydro"/>
</dbReference>
<accession>J0LE33</accession>
<dbReference type="PANTHER" id="PTHR17630">
    <property type="entry name" value="DIENELACTONE HYDROLASE"/>
    <property type="match status" value="1"/>
</dbReference>
<protein>
    <submittedName>
        <fullName evidence="2">Alpha/beta-hydrolase</fullName>
    </submittedName>
</protein>
<sequence>MICEDCTKGYELPGEPRGTFPGGYGGAYLAPHPATKRAVVLFTDVFGFALNNPKLLADELARRRPPFGTEELEPYTSPVPGGAKRTLWGQIKRHAFFASKIPAMYSVRPQVFLAKIKRDRGYEIIGVVGYCFGGSLALRMTATDLIQGAVIAHPGGAPLDLVNAIKIPTIWICAEEDEQFPAEERDTAQRALASRDAAPPHEFIIYPGTTHGFAGRPALQYPLVKDAFESAFAKTVEFLHEVVNKGDVHSVAA</sequence>
<dbReference type="Proteomes" id="UP000006514">
    <property type="component" value="Unassembled WGS sequence"/>
</dbReference>
<reference evidence="3" key="1">
    <citation type="journal article" date="2012" name="Science">
        <title>The Paleozoic origin of enzymatic lignin decomposition reconstructed from 31 fungal genomes.</title>
        <authorList>
            <person name="Floudas D."/>
            <person name="Binder M."/>
            <person name="Riley R."/>
            <person name="Barry K."/>
            <person name="Blanchette R.A."/>
            <person name="Henrissat B."/>
            <person name="Martinez A.T."/>
            <person name="Otillar R."/>
            <person name="Spatafora J.W."/>
            <person name="Yadav J.S."/>
            <person name="Aerts A."/>
            <person name="Benoit I."/>
            <person name="Boyd A."/>
            <person name="Carlson A."/>
            <person name="Copeland A."/>
            <person name="Coutinho P.M."/>
            <person name="de Vries R.P."/>
            <person name="Ferreira P."/>
            <person name="Findley K."/>
            <person name="Foster B."/>
            <person name="Gaskell J."/>
            <person name="Glotzer D."/>
            <person name="Gorecki P."/>
            <person name="Heitman J."/>
            <person name="Hesse C."/>
            <person name="Hori C."/>
            <person name="Igarashi K."/>
            <person name="Jurgens J.A."/>
            <person name="Kallen N."/>
            <person name="Kersten P."/>
            <person name="Kohler A."/>
            <person name="Kuees U."/>
            <person name="Kumar T.K.A."/>
            <person name="Kuo A."/>
            <person name="LaButti K."/>
            <person name="Larrondo L.F."/>
            <person name="Lindquist E."/>
            <person name="Ling A."/>
            <person name="Lombard V."/>
            <person name="Lucas S."/>
            <person name="Lundell T."/>
            <person name="Martin R."/>
            <person name="McLaughlin D.J."/>
            <person name="Morgenstern I."/>
            <person name="Morin E."/>
            <person name="Murat C."/>
            <person name="Nagy L.G."/>
            <person name="Nolan M."/>
            <person name="Ohm R.A."/>
            <person name="Patyshakuliyeva A."/>
            <person name="Rokas A."/>
            <person name="Ruiz-Duenas F.J."/>
            <person name="Sabat G."/>
            <person name="Salamov A."/>
            <person name="Samejima M."/>
            <person name="Schmutz J."/>
            <person name="Slot J.C."/>
            <person name="St John F."/>
            <person name="Stenlid J."/>
            <person name="Sun H."/>
            <person name="Sun S."/>
            <person name="Syed K."/>
            <person name="Tsang A."/>
            <person name="Wiebenga A."/>
            <person name="Young D."/>
            <person name="Pisabarro A."/>
            <person name="Eastwood D.C."/>
            <person name="Martin F."/>
            <person name="Cullen D."/>
            <person name="Grigoriev I.V."/>
            <person name="Hibbett D.S."/>
        </authorList>
    </citation>
    <scope>NUCLEOTIDE SEQUENCE [LARGE SCALE GENOMIC DNA]</scope>
    <source>
        <strain evidence="3">TFB10046</strain>
    </source>
</reference>
<organism evidence="2 3">
    <name type="scientific">Auricularia subglabra (strain TFB-10046 / SS5)</name>
    <name type="common">White-rot fungus</name>
    <name type="synonym">Auricularia delicata (strain TFB10046)</name>
    <dbReference type="NCBI Taxonomy" id="717982"/>
    <lineage>
        <taxon>Eukaryota</taxon>
        <taxon>Fungi</taxon>
        <taxon>Dikarya</taxon>
        <taxon>Basidiomycota</taxon>
        <taxon>Agaricomycotina</taxon>
        <taxon>Agaricomycetes</taxon>
        <taxon>Auriculariales</taxon>
        <taxon>Auriculariaceae</taxon>
        <taxon>Auricularia</taxon>
    </lineage>
</organism>
<dbReference type="GO" id="GO:0016787">
    <property type="term" value="F:hydrolase activity"/>
    <property type="evidence" value="ECO:0007669"/>
    <property type="project" value="UniProtKB-KW"/>
</dbReference>
<dbReference type="EMBL" id="JH687907">
    <property type="protein sequence ID" value="EJD35049.1"/>
    <property type="molecule type" value="Genomic_DNA"/>
</dbReference>
<evidence type="ECO:0000259" key="1">
    <source>
        <dbReference type="Pfam" id="PF01738"/>
    </source>
</evidence>
<feature type="domain" description="Dienelactone hydrolase" evidence="1">
    <location>
        <begin position="116"/>
        <end position="242"/>
    </location>
</feature>
<proteinExistence type="predicted"/>
<dbReference type="OrthoDB" id="10019231at2759"/>
<dbReference type="InterPro" id="IPR029058">
    <property type="entry name" value="AB_hydrolase_fold"/>
</dbReference>
<evidence type="ECO:0000313" key="3">
    <source>
        <dbReference type="Proteomes" id="UP000006514"/>
    </source>
</evidence>
<gene>
    <name evidence="2" type="ORF">AURDEDRAFT_188847</name>
</gene>
<keyword evidence="3" id="KW-1185">Reference proteome</keyword>
<dbReference type="KEGG" id="adl:AURDEDRAFT_188847"/>
<dbReference type="Pfam" id="PF01738">
    <property type="entry name" value="DLH"/>
    <property type="match status" value="1"/>
</dbReference>
<name>J0LE33_AURST</name>
<evidence type="ECO:0000313" key="2">
    <source>
        <dbReference type="EMBL" id="EJD35049.1"/>
    </source>
</evidence>
<dbReference type="PANTHER" id="PTHR17630:SF44">
    <property type="entry name" value="PROTEIN AIM2"/>
    <property type="match status" value="1"/>
</dbReference>
<dbReference type="eggNOG" id="KOG3043">
    <property type="taxonomic scope" value="Eukaryota"/>
</dbReference>
<keyword evidence="2" id="KW-0378">Hydrolase</keyword>
<dbReference type="AlphaFoldDB" id="J0LE33"/>
<dbReference type="InParanoid" id="J0LE33"/>
<dbReference type="OMA" id="VICHPAK"/>